<dbReference type="GO" id="GO:0005634">
    <property type="term" value="C:nucleus"/>
    <property type="evidence" value="ECO:0007669"/>
    <property type="project" value="InterPro"/>
</dbReference>
<dbReference type="GO" id="GO:0072686">
    <property type="term" value="C:mitotic spindle"/>
    <property type="evidence" value="ECO:0007669"/>
    <property type="project" value="TreeGrafter"/>
</dbReference>
<dbReference type="OrthoDB" id="10255632at2759"/>
<dbReference type="EMBL" id="BNCQ01000002">
    <property type="protein sequence ID" value="GIL95711.1"/>
    <property type="molecule type" value="Genomic_DNA"/>
</dbReference>
<feature type="region of interest" description="Disordered" evidence="5">
    <location>
        <begin position="1104"/>
        <end position="1132"/>
    </location>
</feature>
<dbReference type="InterPro" id="IPR005314">
    <property type="entry name" value="Peptidase_C50"/>
</dbReference>
<dbReference type="GO" id="GO:0005737">
    <property type="term" value="C:cytoplasm"/>
    <property type="evidence" value="ECO:0007669"/>
    <property type="project" value="TreeGrafter"/>
</dbReference>
<evidence type="ECO:0000313" key="8">
    <source>
        <dbReference type="EMBL" id="GIL95711.1"/>
    </source>
</evidence>
<evidence type="ECO:0000256" key="5">
    <source>
        <dbReference type="SAM" id="MobiDB-lite"/>
    </source>
</evidence>
<comment type="caution">
    <text evidence="8">The sequence shown here is derived from an EMBL/GenBank/DDBJ whole genome shotgun (WGS) entry which is preliminary data.</text>
</comment>
<dbReference type="Pfam" id="PF03568">
    <property type="entry name" value="Separin_C"/>
    <property type="match status" value="2"/>
</dbReference>
<feature type="region of interest" description="Disordered" evidence="5">
    <location>
        <begin position="1859"/>
        <end position="1906"/>
    </location>
</feature>
<feature type="compositionally biased region" description="Low complexity" evidence="5">
    <location>
        <begin position="1401"/>
        <end position="1423"/>
    </location>
</feature>
<dbReference type="InterPro" id="IPR056933">
    <property type="entry name" value="TPR_ESP1"/>
</dbReference>
<proteinExistence type="predicted"/>
<dbReference type="GO" id="GO:0004197">
    <property type="term" value="F:cysteine-type endopeptidase activity"/>
    <property type="evidence" value="ECO:0007669"/>
    <property type="project" value="InterPro"/>
</dbReference>
<keyword evidence="3" id="KW-0378">Hydrolase</keyword>
<dbReference type="PANTHER" id="PTHR12792:SF0">
    <property type="entry name" value="SEPARIN"/>
    <property type="match status" value="1"/>
</dbReference>
<dbReference type="GO" id="GO:0051307">
    <property type="term" value="P:meiotic chromosome separation"/>
    <property type="evidence" value="ECO:0007669"/>
    <property type="project" value="TreeGrafter"/>
</dbReference>
<comment type="catalytic activity">
    <reaction evidence="1">
        <text>All bonds known to be hydrolyzed by this endopeptidase have arginine in P1 and an acidic residue in P4. P6 is often occupied by an acidic residue or by a hydroxy-amino-acid residue, the phosphorylation of which enhances cleavage.</text>
        <dbReference type="EC" id="3.4.22.49"/>
    </reaction>
</comment>
<gene>
    <name evidence="7" type="ORF">Vretifemale_15525</name>
    <name evidence="8" type="ORF">Vretimale_1680</name>
</gene>
<dbReference type="Pfam" id="PF25110">
    <property type="entry name" value="TPR_ESP1"/>
    <property type="match status" value="1"/>
</dbReference>
<feature type="compositionally biased region" description="Low complexity" evidence="5">
    <location>
        <begin position="1874"/>
        <end position="1902"/>
    </location>
</feature>
<reference evidence="8" key="1">
    <citation type="journal article" date="2021" name="Proc. Natl. Acad. Sci. U.S.A.">
        <title>Three genomes in the algal genus Volvox reveal the fate of a haploid sex-determining region after a transition to homothallism.</title>
        <authorList>
            <person name="Yamamoto K."/>
            <person name="Hamaji T."/>
            <person name="Kawai-Toyooka H."/>
            <person name="Matsuzaki R."/>
            <person name="Takahashi F."/>
            <person name="Nishimura Y."/>
            <person name="Kawachi M."/>
            <person name="Noguchi H."/>
            <person name="Minakuchi Y."/>
            <person name="Umen J.G."/>
            <person name="Toyoda A."/>
            <person name="Nozaki H."/>
        </authorList>
    </citation>
    <scope>NUCLEOTIDE SEQUENCE</scope>
    <source>
        <strain evidence="8">NIES-3785</strain>
        <strain evidence="7">NIES-3786</strain>
    </source>
</reference>
<organism evidence="8 9">
    <name type="scientific">Volvox reticuliferus</name>
    <dbReference type="NCBI Taxonomy" id="1737510"/>
    <lineage>
        <taxon>Eukaryota</taxon>
        <taxon>Viridiplantae</taxon>
        <taxon>Chlorophyta</taxon>
        <taxon>core chlorophytes</taxon>
        <taxon>Chlorophyceae</taxon>
        <taxon>CS clade</taxon>
        <taxon>Chlamydomonadales</taxon>
        <taxon>Volvocaceae</taxon>
        <taxon>Volvox</taxon>
    </lineage>
</organism>
<dbReference type="EMBL" id="BNCP01000039">
    <property type="protein sequence ID" value="GIL87399.1"/>
    <property type="molecule type" value="Genomic_DNA"/>
</dbReference>
<evidence type="ECO:0000256" key="1">
    <source>
        <dbReference type="ARBA" id="ARBA00000451"/>
    </source>
</evidence>
<feature type="region of interest" description="Disordered" evidence="5">
    <location>
        <begin position="1401"/>
        <end position="1452"/>
    </location>
</feature>
<accession>A0A8J4FYI1</accession>
<dbReference type="InterPro" id="IPR030397">
    <property type="entry name" value="SEPARIN_core_dom"/>
</dbReference>
<evidence type="ECO:0000256" key="3">
    <source>
        <dbReference type="ARBA" id="ARBA00022801"/>
    </source>
</evidence>
<dbReference type="Proteomes" id="UP000722791">
    <property type="component" value="Unassembled WGS sequence"/>
</dbReference>
<name>A0A8J4FYI1_9CHLO</name>
<dbReference type="PROSITE" id="PS51700">
    <property type="entry name" value="SEPARIN"/>
    <property type="match status" value="1"/>
</dbReference>
<evidence type="ECO:0000313" key="7">
    <source>
        <dbReference type="EMBL" id="GIL87399.1"/>
    </source>
</evidence>
<sequence>MADAQGLLATLDAEVDIEKLRSALNDITRTLEPLLEYGRSGKLDCDALRPIARIHGPVVTSLIKSMGIRLSPDLEHTHEQLLVFGEAVCLGLNALDVLRPVLKASKHELDVQRYNFVRKLAGYGLHEHALVQGKVLLSSAAASPGTVAGPGDLHIAAVANLLVCYPALVKQGASRAEILWRDIHCPLDNLLSLARDAAEPHEAAKRLGLVLKCLSKVVETLQYASVVCNLSPRAVAQQLTALTSCGVLCRQEQAVQQMLVDDAAAAADTVKLALAEALLQEIASEGSLPEPLLPMLHQLVVSLGQKRTGPVPAIEDRLPGCQPLAAIVHAALALPHCKLNDVPDEPLLGLLHSLVAAVTSLSADTLISGQLKSRLWWSCLDGLRVSVASILTQLLSLPQAAGGYLCVLAQCMELLCGTNLALLETGDTADAAVAVSSGTSAVSVAVRLRVAHAFCTGQVSALQEDMSRYVELLKRLLTCPKQRQRAGPSGGVEPAVLHSLSASLSNAGLDLLQAQHAAPATVLLQAAADLAFERLRQLRALGCLVSETDVLQLIKKCKAHVTALQQLSLHGEAMAAAASCVAHLHTCAGGKVYLLRPIIKQFVLSSMATFDAVVASGALATAPQMTSPSRADSTAAPAAPCKVQRRRGRFQRMQTSMRLPGSPSAEQFFEQTGPHENLCGEPAIGGQPPMPKATSAVPRALVQSLAAAAVREKGGRPGLLNALDMYAVQELEILREESKRRDEGDSIQLLYSSAVLGALRACANANGNSQILRARELLVKALTSTATLEAQVCDLRGSCELLDAHVHDMRENAEALHATDLGVLDSAALAHAQLGLCLAQCQMTGRMADTSAFGHIGQAIALWRRLLAAWVGDDATSLPRMPQATLHAALQVQQFMHLYGNEHPEAACYSYEIIWQLMRGLKAKVKLREQHTYLLSSTMPFTTCTSWLLAVQLTGPLAEVFRDTQQHKKLDEILKVTETLRSANATDAADHTAVAAIADACATELELRGFLRHGQTSMLLRSQCHQLSAAAYLRAGKTSLAYAQVQESLRITCGLFMVLDCKGVSAGATGNPPQNLRDLTPAEAAAAVVKSGTMGSALDYAPDDLGTSTDQQSGGETALLTDPMATTGSSEMRPGRGLTVGLAWAVTAAHLASLHYAARIFEAAGCVEDAICLWRECSRTAELFGVTGAQSLCSSYLAELSCRRGDRVAAAAYLETASAAICVDCKDSVAQTSMYAVEAVLLTAHVYSARARLALLHEHLEKVDEASQKGIAACGIPVTTVRLNDACGLNYTEVPPTHLDSLIWHGACVRAQLERVRAEALLQLGRRQEAVQLVEGALGQLQHAANTYFLRGAAEVWPVDYGLLLAHQAFAMLQVTPYRCTSASVVGLGGSWAGSCSAKPGTDQACSSSSTSDTTAGSSGTDQSGKRGGKGKASSGLCKSRPKQQIMPENPDGKQLDGISLYARPGFQAFSCSIPALLQSLELCWQLPLAAVYACRQLLNASIALGLPYAATMFLHLGQGMSYAQEQALQRESRRYACRSLRQSPNAVVSDIRTRTISDCNNTAEAITEDCDSWQKEFIVAADLCDSALSMLSGLRVDGTSSTNAFLRLETGAERWLRCVFDRLPEGAVVSCIVQDPQARQLLLGRAARGAVPLLAVLPGAAYDASSHRLSESSILENPVSHVLDRCVARLCQLLEESGDSMQLDQDAASSQSHKVKWWKTRVSLNEGVRGLLQELDEQCLGPWRCLLLPVPGAHLNIWRTAAEAFIREHFNSDHGQHGCIGEEQCRDHEGVLRELLVVTLSGMRHLHGSDLTVLLDVIRSQLGLSGASNLTVELSAAEAAVRVQLLKLRTGSASVGACEGRDEKASPGGGPIGRSTGPAAARSSAASAASAPAAPTTRARANPCTQGTASVIRMGNRDSIRRVGIASSGGANEHMDTENTQSVGMMDGHGRARRALRRPTAQVEPSSQAIACKGTARGACMRQTTQSCLGAMVISEDQPSECSRADTARGACKPHKTPVVSANTTEGPNLELGGASQQVAGTVLLVLSPALHALPWESIPCYHGNDFYRILSLTTACATAAQITEREHGRASGNVAGQGEGLGPARRCGPTSAFDIKSALPCLPSAFYVLNPSGDLVDTQCFFKPILEAQPFWEGITGERPSDKTLLEALQSHDLFLYFGHGSGEQFLPRPALRKLQRCASCLLMGCSSGRLRLHGAYDPTGAAVAYLLAGCPALVANLWDVTDRDIDRFSQALMHAWLGCTGAMPAASSTICGSAPTVAKPERPCTVRGICEPLGLAVAHSRSACKLPYLIGAAPVCYGLPST</sequence>
<evidence type="ECO:0000256" key="4">
    <source>
        <dbReference type="ARBA" id="ARBA00022829"/>
    </source>
</evidence>
<dbReference type="PANTHER" id="PTHR12792">
    <property type="entry name" value="EXTRA SPINDLE POLES 1-RELATED"/>
    <property type="match status" value="1"/>
</dbReference>
<keyword evidence="4" id="KW-0159">Chromosome partition</keyword>
<feature type="domain" description="Peptidase C50" evidence="6">
    <location>
        <begin position="2124"/>
        <end position="2219"/>
    </location>
</feature>
<evidence type="ECO:0000313" key="10">
    <source>
        <dbReference type="Proteomes" id="UP000747110"/>
    </source>
</evidence>
<feature type="compositionally biased region" description="Polar residues" evidence="5">
    <location>
        <begin position="1106"/>
        <end position="1115"/>
    </location>
</feature>
<evidence type="ECO:0000259" key="6">
    <source>
        <dbReference type="PROSITE" id="PS51700"/>
    </source>
</evidence>
<evidence type="ECO:0000313" key="9">
    <source>
        <dbReference type="Proteomes" id="UP000722791"/>
    </source>
</evidence>
<dbReference type="Proteomes" id="UP000747110">
    <property type="component" value="Unassembled WGS sequence"/>
</dbReference>
<feature type="region of interest" description="Disordered" evidence="5">
    <location>
        <begin position="624"/>
        <end position="647"/>
    </location>
</feature>
<protein>
    <recommendedName>
        <fullName evidence="2">separase</fullName>
        <ecNumber evidence="2">3.4.22.49</ecNumber>
    </recommendedName>
</protein>
<keyword evidence="10" id="KW-1185">Reference proteome</keyword>
<dbReference type="EC" id="3.4.22.49" evidence="2"/>
<dbReference type="GO" id="GO:0006508">
    <property type="term" value="P:proteolysis"/>
    <property type="evidence" value="ECO:0007669"/>
    <property type="project" value="InterPro"/>
</dbReference>
<evidence type="ECO:0000256" key="2">
    <source>
        <dbReference type="ARBA" id="ARBA00012489"/>
    </source>
</evidence>